<dbReference type="PANTHER" id="PTHR36120">
    <property type="entry name" value="FUCOSE ISOMERASE"/>
    <property type="match status" value="1"/>
</dbReference>
<evidence type="ECO:0000313" key="5">
    <source>
        <dbReference type="Proteomes" id="UP000050417"/>
    </source>
</evidence>
<dbReference type="STRING" id="1134406.ADN00_05655"/>
<organism evidence="4 5">
    <name type="scientific">Ornatilinea apprima</name>
    <dbReference type="NCBI Taxonomy" id="1134406"/>
    <lineage>
        <taxon>Bacteria</taxon>
        <taxon>Bacillati</taxon>
        <taxon>Chloroflexota</taxon>
        <taxon>Anaerolineae</taxon>
        <taxon>Anaerolineales</taxon>
        <taxon>Anaerolineaceae</taxon>
        <taxon>Ornatilinea</taxon>
    </lineage>
</organism>
<name>A0A0P6XGB4_9CHLR</name>
<dbReference type="PANTHER" id="PTHR36120:SF1">
    <property type="entry name" value="L-FUCOSE ISOMERASE C-TERMINAL DOMAIN-CONTAINING PROTEIN"/>
    <property type="match status" value="1"/>
</dbReference>
<comment type="caution">
    <text evidence="4">The sequence shown here is derived from an EMBL/GenBank/DDBJ whole genome shotgun (WGS) entry which is preliminary data.</text>
</comment>
<feature type="domain" description="L-fucose isomerase C-terminal" evidence="3">
    <location>
        <begin position="339"/>
        <end position="465"/>
    </location>
</feature>
<evidence type="ECO:0000256" key="2">
    <source>
        <dbReference type="ARBA" id="ARBA00023277"/>
    </source>
</evidence>
<keyword evidence="2" id="KW-0119">Carbohydrate metabolism</keyword>
<keyword evidence="1 4" id="KW-0413">Isomerase</keyword>
<dbReference type="InterPro" id="IPR015888">
    <property type="entry name" value="Fuc_isomerase_C"/>
</dbReference>
<evidence type="ECO:0000256" key="1">
    <source>
        <dbReference type="ARBA" id="ARBA00023235"/>
    </source>
</evidence>
<proteinExistence type="predicted"/>
<protein>
    <submittedName>
        <fullName evidence="4">Fucose isomerase</fullName>
    </submittedName>
</protein>
<gene>
    <name evidence="4" type="ORF">ADN00_05655</name>
</gene>
<accession>A0A0P6XGB4</accession>
<dbReference type="RefSeq" id="WP_075061997.1">
    <property type="nucleotide sequence ID" value="NZ_LGCL01000016.1"/>
</dbReference>
<keyword evidence="5" id="KW-1185">Reference proteome</keyword>
<dbReference type="PATRIC" id="fig|1134406.4.peg.1608"/>
<dbReference type="GO" id="GO:0008736">
    <property type="term" value="F:L-fucose isomerase activity"/>
    <property type="evidence" value="ECO:0007669"/>
    <property type="project" value="InterPro"/>
</dbReference>
<dbReference type="GO" id="GO:0005737">
    <property type="term" value="C:cytoplasm"/>
    <property type="evidence" value="ECO:0007669"/>
    <property type="project" value="InterPro"/>
</dbReference>
<sequence>MEKITLGVIFGNRDFFPSHLVSTARKDIAAVFEELNLDAVILDEKETVFGSVENYQHSKACAELFAANRDRIDGILVVLPNFGDEKGIADAIKLSGLRVPIMVQAYPDDTELFDVANRRDAYCGKISVCNNLRQYGYAYTLTDLHTVHPSEDSFKKDLYRFSRVCKVVRKLENVRLGSVGARPQAFNTVRYSEKLLQEAGITVITADLSEIMGEAGRMKDSDAPVKAKLDDIRAYLPANGVPSDAVVRMAKFGAALDSWMKEFDVQATALQCWNSVQKNFGINVCTLMSMMSESLMPSACEVDVTGVLSMYSLQLATGKPAALVDWNNNYKKDPDKCVLFHCGNWAKSFYEEARMEYANILATTLGQENTYGAINGNVAAGPMSFARVSTDDSYGIIRAYVGDGAFTDDPLDTFGSRAVVQIPGLQDLMKYVCKNGFEHHAAITPALSSEILAEAFETYKGWDVYKHS</sequence>
<dbReference type="SUPFAM" id="SSF53743">
    <property type="entry name" value="FucI/AraA N-terminal and middle domains"/>
    <property type="match status" value="1"/>
</dbReference>
<dbReference type="GO" id="GO:0006004">
    <property type="term" value="P:fucose metabolic process"/>
    <property type="evidence" value="ECO:0007669"/>
    <property type="project" value="InterPro"/>
</dbReference>
<dbReference type="Proteomes" id="UP000050417">
    <property type="component" value="Unassembled WGS sequence"/>
</dbReference>
<dbReference type="AlphaFoldDB" id="A0A0P6XGB4"/>
<evidence type="ECO:0000259" key="3">
    <source>
        <dbReference type="Pfam" id="PF02952"/>
    </source>
</evidence>
<evidence type="ECO:0000313" key="4">
    <source>
        <dbReference type="EMBL" id="KPL78727.1"/>
    </source>
</evidence>
<dbReference type="InterPro" id="IPR009015">
    <property type="entry name" value="Fucose_isomerase_N/cen_sf"/>
</dbReference>
<dbReference type="Pfam" id="PF02952">
    <property type="entry name" value="Fucose_iso_C"/>
    <property type="match status" value="1"/>
</dbReference>
<reference evidence="4 5" key="1">
    <citation type="submission" date="2015-07" db="EMBL/GenBank/DDBJ databases">
        <title>Genome sequence of Ornatilinea apprima DSM 23815.</title>
        <authorList>
            <person name="Hemp J."/>
            <person name="Ward L.M."/>
            <person name="Pace L.A."/>
            <person name="Fischer W.W."/>
        </authorList>
    </citation>
    <scope>NUCLEOTIDE SEQUENCE [LARGE SCALE GENOMIC DNA]</scope>
    <source>
        <strain evidence="4 5">P3M-1</strain>
    </source>
</reference>
<dbReference type="OrthoDB" id="5838738at2"/>
<dbReference type="EMBL" id="LGCL01000016">
    <property type="protein sequence ID" value="KPL78727.1"/>
    <property type="molecule type" value="Genomic_DNA"/>
</dbReference>